<protein>
    <submittedName>
        <fullName evidence="1">Uncharacterized protein</fullName>
    </submittedName>
</protein>
<dbReference type="Gramene" id="OB07G11670.1">
    <property type="protein sequence ID" value="OB07G11670.1"/>
    <property type="gene ID" value="OB07G11670"/>
</dbReference>
<keyword evidence="2" id="KW-1185">Reference proteome</keyword>
<sequence>MSFELIIYCFLYISMKLIIFKKIDIVMKLSNILKNYKFLNMSFELIIYCFCIFL</sequence>
<dbReference type="HOGENOM" id="CLU_3053589_0_0_1"/>
<dbReference type="Proteomes" id="UP000006038">
    <property type="component" value="Chromosome 7"/>
</dbReference>
<reference evidence="1" key="2">
    <citation type="submission" date="2013-04" db="UniProtKB">
        <authorList>
            <consortium name="EnsemblPlants"/>
        </authorList>
    </citation>
    <scope>IDENTIFICATION</scope>
</reference>
<reference evidence="1" key="1">
    <citation type="journal article" date="2013" name="Nat. Commun.">
        <title>Whole-genome sequencing of Oryza brachyantha reveals mechanisms underlying Oryza genome evolution.</title>
        <authorList>
            <person name="Chen J."/>
            <person name="Huang Q."/>
            <person name="Gao D."/>
            <person name="Wang J."/>
            <person name="Lang Y."/>
            <person name="Liu T."/>
            <person name="Li B."/>
            <person name="Bai Z."/>
            <person name="Luis Goicoechea J."/>
            <person name="Liang C."/>
            <person name="Chen C."/>
            <person name="Zhang W."/>
            <person name="Sun S."/>
            <person name="Liao Y."/>
            <person name="Zhang X."/>
            <person name="Yang L."/>
            <person name="Song C."/>
            <person name="Wang M."/>
            <person name="Shi J."/>
            <person name="Liu G."/>
            <person name="Liu J."/>
            <person name="Zhou H."/>
            <person name="Zhou W."/>
            <person name="Yu Q."/>
            <person name="An N."/>
            <person name="Chen Y."/>
            <person name="Cai Q."/>
            <person name="Wang B."/>
            <person name="Liu B."/>
            <person name="Min J."/>
            <person name="Huang Y."/>
            <person name="Wu H."/>
            <person name="Li Z."/>
            <person name="Zhang Y."/>
            <person name="Yin Y."/>
            <person name="Song W."/>
            <person name="Jiang J."/>
            <person name="Jackson S.A."/>
            <person name="Wing R.A."/>
            <person name="Wang J."/>
            <person name="Chen M."/>
        </authorList>
    </citation>
    <scope>NUCLEOTIDE SEQUENCE [LARGE SCALE GENOMIC DNA]</scope>
    <source>
        <strain evidence="1">cv. IRGC 101232</strain>
    </source>
</reference>
<evidence type="ECO:0000313" key="2">
    <source>
        <dbReference type="Proteomes" id="UP000006038"/>
    </source>
</evidence>
<organism evidence="1">
    <name type="scientific">Oryza brachyantha</name>
    <name type="common">malo sina</name>
    <dbReference type="NCBI Taxonomy" id="4533"/>
    <lineage>
        <taxon>Eukaryota</taxon>
        <taxon>Viridiplantae</taxon>
        <taxon>Streptophyta</taxon>
        <taxon>Embryophyta</taxon>
        <taxon>Tracheophyta</taxon>
        <taxon>Spermatophyta</taxon>
        <taxon>Magnoliopsida</taxon>
        <taxon>Liliopsida</taxon>
        <taxon>Poales</taxon>
        <taxon>Poaceae</taxon>
        <taxon>BOP clade</taxon>
        <taxon>Oryzoideae</taxon>
        <taxon>Oryzeae</taxon>
        <taxon>Oryzinae</taxon>
        <taxon>Oryza</taxon>
    </lineage>
</organism>
<evidence type="ECO:0000313" key="1">
    <source>
        <dbReference type="EnsemblPlants" id="OB07G11670.1"/>
    </source>
</evidence>
<dbReference type="AlphaFoldDB" id="J3MID5"/>
<proteinExistence type="predicted"/>
<accession>J3MID5</accession>
<name>J3MID5_ORYBR</name>
<dbReference type="EnsemblPlants" id="OB07G11670.1">
    <property type="protein sequence ID" value="OB07G11670.1"/>
    <property type="gene ID" value="OB07G11670"/>
</dbReference>